<dbReference type="Pfam" id="PF00651">
    <property type="entry name" value="BTB"/>
    <property type="match status" value="2"/>
</dbReference>
<dbReference type="PANTHER" id="PTHR22744:SF14">
    <property type="entry name" value="BTB DOMAIN-CONTAINING PROTEIN-RELATED"/>
    <property type="match status" value="1"/>
</dbReference>
<dbReference type="EMBL" id="KV417280">
    <property type="protein sequence ID" value="KZO97309.1"/>
    <property type="molecule type" value="Genomic_DNA"/>
</dbReference>
<feature type="domain" description="BTB" evidence="2">
    <location>
        <begin position="312"/>
        <end position="376"/>
    </location>
</feature>
<organism evidence="3 4">
    <name type="scientific">Calocera viscosa (strain TUFC12733)</name>
    <dbReference type="NCBI Taxonomy" id="1330018"/>
    <lineage>
        <taxon>Eukaryota</taxon>
        <taxon>Fungi</taxon>
        <taxon>Dikarya</taxon>
        <taxon>Basidiomycota</taxon>
        <taxon>Agaricomycotina</taxon>
        <taxon>Dacrymycetes</taxon>
        <taxon>Dacrymycetales</taxon>
        <taxon>Dacrymycetaceae</taxon>
        <taxon>Calocera</taxon>
    </lineage>
</organism>
<feature type="region of interest" description="Disordered" evidence="1">
    <location>
        <begin position="1"/>
        <end position="20"/>
    </location>
</feature>
<evidence type="ECO:0000313" key="4">
    <source>
        <dbReference type="Proteomes" id="UP000076738"/>
    </source>
</evidence>
<dbReference type="CDD" id="cd18186">
    <property type="entry name" value="BTB_POZ_ZBTB_KLHL-like"/>
    <property type="match status" value="1"/>
</dbReference>
<dbReference type="SUPFAM" id="SSF54695">
    <property type="entry name" value="POZ domain"/>
    <property type="match status" value="2"/>
</dbReference>
<dbReference type="AlphaFoldDB" id="A0A167N3L5"/>
<dbReference type="OrthoDB" id="71307at2759"/>
<protein>
    <recommendedName>
        <fullName evidence="2">BTB domain-containing protein</fullName>
    </recommendedName>
</protein>
<keyword evidence="4" id="KW-1185">Reference proteome</keyword>
<accession>A0A167N3L5</accession>
<feature type="domain" description="BTB" evidence="2">
    <location>
        <begin position="38"/>
        <end position="97"/>
    </location>
</feature>
<name>A0A167N3L5_CALVF</name>
<sequence>MATSVNSTPSTETDSLPPTTDGESALILYNFAGSVHDADVVLRTTDDVELHAHQLILRRVSPVLASCIDSAISGSSRPRIQLPAEARIVDMLLTHLYPEYEPEETAHFDDLLALMHLAFTYQIQAVVTRLRKELVKEEFLYAHPIRVFSAATSWDLEREASLAAEASGILDLSTLSPEDLRGVSAVDYVRLVKLHKRRRAEILQAVEFWLSRRCKTCQHSNSWAAQFRARAVAEVQRRPSTKVIFGEDFMGRNAAAGACSSCDLHFAFVEGWKELVEMCRPDKIQYFIPRPRTISPTDSLSSLSPIPSFEEGDIILRSSDGIQLRAYKRILMEASVFFKALFDLPQQCESETDESLPIIDCQEDSITLQKLLQLIYPVPNPDFRNVDEVQPVLEAANKFEVDAAMAALVSVLRSPRMLASDPVRIYALACRYSLPSLSRAAAAACLRVDLDETGEMSVVGLSAESFTRLLNWRNLRGAQIRKLLSDQSYGHVCQVCRDRWTSRWLGLALFEVSKRPVGELIFSLEFVMQAMDMERATWQSMPGHYCGNSVTEGDREWMRTLRARVMELPEEMEL</sequence>
<evidence type="ECO:0000259" key="2">
    <source>
        <dbReference type="PROSITE" id="PS50097"/>
    </source>
</evidence>
<evidence type="ECO:0000256" key="1">
    <source>
        <dbReference type="SAM" id="MobiDB-lite"/>
    </source>
</evidence>
<dbReference type="STRING" id="1330018.A0A167N3L5"/>
<dbReference type="InterPro" id="IPR000210">
    <property type="entry name" value="BTB/POZ_dom"/>
</dbReference>
<dbReference type="PROSITE" id="PS50097">
    <property type="entry name" value="BTB"/>
    <property type="match status" value="2"/>
</dbReference>
<dbReference type="SMART" id="SM00225">
    <property type="entry name" value="BTB"/>
    <property type="match status" value="2"/>
</dbReference>
<dbReference type="Gene3D" id="3.30.710.10">
    <property type="entry name" value="Potassium Channel Kv1.1, Chain A"/>
    <property type="match status" value="2"/>
</dbReference>
<reference evidence="3 4" key="1">
    <citation type="journal article" date="2016" name="Mol. Biol. Evol.">
        <title>Comparative Genomics of Early-Diverging Mushroom-Forming Fungi Provides Insights into the Origins of Lignocellulose Decay Capabilities.</title>
        <authorList>
            <person name="Nagy L.G."/>
            <person name="Riley R."/>
            <person name="Tritt A."/>
            <person name="Adam C."/>
            <person name="Daum C."/>
            <person name="Floudas D."/>
            <person name="Sun H."/>
            <person name="Yadav J.S."/>
            <person name="Pangilinan J."/>
            <person name="Larsson K.H."/>
            <person name="Matsuura K."/>
            <person name="Barry K."/>
            <person name="Labutti K."/>
            <person name="Kuo R."/>
            <person name="Ohm R.A."/>
            <person name="Bhattacharya S.S."/>
            <person name="Shirouzu T."/>
            <person name="Yoshinaga Y."/>
            <person name="Martin F.M."/>
            <person name="Grigoriev I.V."/>
            <person name="Hibbett D.S."/>
        </authorList>
    </citation>
    <scope>NUCLEOTIDE SEQUENCE [LARGE SCALE GENOMIC DNA]</scope>
    <source>
        <strain evidence="3 4">TUFC12733</strain>
    </source>
</reference>
<gene>
    <name evidence="3" type="ORF">CALVIDRAFT_536331</name>
</gene>
<evidence type="ECO:0000313" key="3">
    <source>
        <dbReference type="EMBL" id="KZO97309.1"/>
    </source>
</evidence>
<dbReference type="Proteomes" id="UP000076738">
    <property type="component" value="Unassembled WGS sequence"/>
</dbReference>
<dbReference type="PANTHER" id="PTHR22744">
    <property type="entry name" value="HELIX LOOP HELIX PROTEIN 21-RELATED"/>
    <property type="match status" value="1"/>
</dbReference>
<dbReference type="InterPro" id="IPR011333">
    <property type="entry name" value="SKP1/BTB/POZ_sf"/>
</dbReference>
<proteinExistence type="predicted"/>